<dbReference type="InterPro" id="IPR025736">
    <property type="entry name" value="PucR_C-HTH_dom"/>
</dbReference>
<name>A0ABX2FF89_9PSEU</name>
<reference evidence="3 4" key="1">
    <citation type="submission" date="2020-01" db="EMBL/GenBank/DDBJ databases">
        <title>Kibdelosporangium persica a novel Actinomycetes from a hot desert in Iran.</title>
        <authorList>
            <person name="Safaei N."/>
            <person name="Zaburannyi N."/>
            <person name="Mueller R."/>
            <person name="Wink J."/>
        </authorList>
    </citation>
    <scope>NUCLEOTIDE SEQUENCE [LARGE SCALE GENOMIC DNA]</scope>
    <source>
        <strain evidence="3 4">4NS15</strain>
    </source>
</reference>
<dbReference type="Gene3D" id="1.10.10.2840">
    <property type="entry name" value="PucR C-terminal helix-turn-helix domain"/>
    <property type="match status" value="1"/>
</dbReference>
<dbReference type="Pfam" id="PF25906">
    <property type="entry name" value="PucR-like_N"/>
    <property type="match status" value="1"/>
</dbReference>
<dbReference type="Pfam" id="PF13556">
    <property type="entry name" value="HTH_30"/>
    <property type="match status" value="1"/>
</dbReference>
<dbReference type="PANTHER" id="PTHR33744:SF1">
    <property type="entry name" value="DNA-BINDING TRANSCRIPTIONAL ACTIVATOR ADER"/>
    <property type="match status" value="1"/>
</dbReference>
<organism evidence="3 4">
    <name type="scientific">Kibdelosporangium persicum</name>
    <dbReference type="NCBI Taxonomy" id="2698649"/>
    <lineage>
        <taxon>Bacteria</taxon>
        <taxon>Bacillati</taxon>
        <taxon>Actinomycetota</taxon>
        <taxon>Actinomycetes</taxon>
        <taxon>Pseudonocardiales</taxon>
        <taxon>Pseudonocardiaceae</taxon>
        <taxon>Kibdelosporangium</taxon>
    </lineage>
</organism>
<protein>
    <submittedName>
        <fullName evidence="3">Transcriptional regulator</fullName>
    </submittedName>
</protein>
<dbReference type="Proteomes" id="UP000763557">
    <property type="component" value="Unassembled WGS sequence"/>
</dbReference>
<feature type="domain" description="PucR C-terminal helix-turn-helix" evidence="1">
    <location>
        <begin position="337"/>
        <end position="393"/>
    </location>
</feature>
<evidence type="ECO:0000259" key="1">
    <source>
        <dbReference type="Pfam" id="PF13556"/>
    </source>
</evidence>
<dbReference type="InterPro" id="IPR051448">
    <property type="entry name" value="CdaR-like_regulators"/>
</dbReference>
<proteinExistence type="predicted"/>
<accession>A0ABX2FF89</accession>
<dbReference type="InterPro" id="IPR058663">
    <property type="entry name" value="PucR-like_N"/>
</dbReference>
<comment type="caution">
    <text evidence="3">The sequence shown here is derived from an EMBL/GenBank/DDBJ whole genome shotgun (WGS) entry which is preliminary data.</text>
</comment>
<evidence type="ECO:0000259" key="2">
    <source>
        <dbReference type="Pfam" id="PF25906"/>
    </source>
</evidence>
<keyword evidence="4" id="KW-1185">Reference proteome</keyword>
<dbReference type="RefSeq" id="WP_173140910.1">
    <property type="nucleotide sequence ID" value="NZ_CBCSGW010000066.1"/>
</dbReference>
<feature type="domain" description="PucR-like N-terminal" evidence="2">
    <location>
        <begin position="12"/>
        <end position="176"/>
    </location>
</feature>
<dbReference type="PANTHER" id="PTHR33744">
    <property type="entry name" value="CARBOHYDRATE DIACID REGULATOR"/>
    <property type="match status" value="1"/>
</dbReference>
<dbReference type="EMBL" id="JAAATY010000033">
    <property type="protein sequence ID" value="NRN70054.1"/>
    <property type="molecule type" value="Genomic_DNA"/>
</dbReference>
<sequence length="401" mass="44673">MPDISQDDQFPWKSLPAAVASWLRPEIPRVAEEMIDTIRREVPAYNRPMEGSFGVGLRLGVEQALRQFVELITDPGAPQEHNAKIYRRLGRGELREGRSLDALQAAYRVGARVAWRQYADVARRAGFSADVTGMLAEAVFTHINDMAAESVKGYAEAQAAAATTRQKIRERLLGHLLSASPASWEIIEELARQARWPLPGTAACVAVEASEDNPWELAPLPHTVLAAPDDPEPYLLVPDPETAGTEAWLRRALRGRIAAVGLTVPITNVRHSLLWARQTLRLVHRGAISPKPLIWSADHLGALLLLNDEHLAQQIGDRATRVFTDLTPVQRERMETTLLAWLRSTGRSAPEVATILGIHPQTVRYRMHQLMELFGDRLNDPDFRFEIEAALRARALLDQAP</sequence>
<gene>
    <name evidence="3" type="ORF">GC106_73160</name>
</gene>
<evidence type="ECO:0000313" key="4">
    <source>
        <dbReference type="Proteomes" id="UP000763557"/>
    </source>
</evidence>
<evidence type="ECO:0000313" key="3">
    <source>
        <dbReference type="EMBL" id="NRN70054.1"/>
    </source>
</evidence>
<dbReference type="InterPro" id="IPR042070">
    <property type="entry name" value="PucR_C-HTH_sf"/>
</dbReference>